<dbReference type="Gene3D" id="3.40.50.300">
    <property type="entry name" value="P-loop containing nucleotide triphosphate hydrolases"/>
    <property type="match status" value="1"/>
</dbReference>
<feature type="coiled-coil region" evidence="1">
    <location>
        <begin position="2478"/>
        <end position="2523"/>
    </location>
</feature>
<protein>
    <submittedName>
        <fullName evidence="2">LigA, interaptin</fullName>
    </submittedName>
</protein>
<name>A0A0W0S662_9GAMM</name>
<dbReference type="EMBL" id="LNXW01000013">
    <property type="protein sequence ID" value="KTC78887.1"/>
    <property type="molecule type" value="Genomic_DNA"/>
</dbReference>
<gene>
    <name evidence="2" type="ORF">Lche_0907</name>
</gene>
<evidence type="ECO:0000256" key="1">
    <source>
        <dbReference type="SAM" id="Coils"/>
    </source>
</evidence>
<dbReference type="STRING" id="28084.Lche_0907"/>
<proteinExistence type="predicted"/>
<evidence type="ECO:0000313" key="3">
    <source>
        <dbReference type="Proteomes" id="UP000054921"/>
    </source>
</evidence>
<accession>A0A0W0S662</accession>
<feature type="coiled-coil region" evidence="1">
    <location>
        <begin position="2298"/>
        <end position="2325"/>
    </location>
</feature>
<dbReference type="InterPro" id="IPR027417">
    <property type="entry name" value="P-loop_NTPase"/>
</dbReference>
<sequence>MKITVGEDSFDKVKDFTTHLEVTYEQDKLISGEVTVALECDAFSQKHYEELLAFLLSPERSRIYKFEFPPHQSQYQLAFDNAYLFSKRQKFHFEFQQQIIELSKSPIQPYSPKIRKAKKNWVEGTNNSSIGLQLQYQIPLEHQHQQQKATLRKRKNNEAPYQHPEISPLSLAPEVPHQDVRHIIGSYQQFIYLKKDSESIERYKAEFDSLLSETSLPGQRQAAFIFFVSKLAEHDAPKLKRIKSLLEVLPLTDRNYQGLAHVLIHTGADGVLLLLQQIKTLHEKEFFKDFDALFLDKPEHYLALMSPQGLANLKKLSELSSEQKTWWLTLVAQHKATGAPTDFNDLFAAYNYFLEQLESKNLKLPFSCTLKNIKHMKSALDCLLFVINNSGDPEEQLRYLDRLDVRSAYYASRDYNYQLVSRHMNLRADVDDEIPDYSTPTMPREVSDWLTPVDCSYEEFITRFYRFIGTQESAFSLDVYQKIEREISKNNTLNNQNKALLLNVVILLTTGQRGVTHTEYPDTSIKKLVGKLIATAEQFDEDLQHELSTLISGIAKSLALQNWESMPTADELDSLVDVLVHLQKTKVQAPDQARHEFQKVSALALSLTAEFGDVARLVLDHYKRRLAMEQANVPIQKFSYTNLLNHLVSSSKLARFLPELFQEQPQTLSRIVVLFSLLDDEITKVTQQDAEDSEFETKIKTLAYAVHAMQDDRREQLLSILADINIEASYRLPSLEQLIKTVDSVRKADFTEVEDQKASILEIVHTELPELKIGKESVNETAIDFFSLMRQNYEQWQLEKKLAALPEKIKGYLEPWMDAHNLVLYYLCLQPFSPRAVLNALAEEEQEVKKLLSSRMFSWTLSGFPQATIQMTDVLGDEFFPEQSFLTALQPRIMASLQSCLSAALKSLQLSNKELEDFLLTYIEELDTDLSIDERFLELRQRLEDANGLINSLTRIKNKNSIDFRRCISALADEIKPKVPGKKALTVVQIQTLLDTLSQDEPLSVASPLAIICKILKDAPGYSGRQLHQVLSEINYLTNYRGILGEEAYESLLRWSCTYNLTQNSLFPLKKIIALKSLAGVDEKHSNALFNALIEVIKKAGPDVDEQLLKTMVEKITSITQAKAKVPSLVPTLILLMKTCTNGKEKTFLNLVDKLNGMDDSDLNICSKILLIFGERATDKNIHRLLEVQARLELNQYNLKKLAKLFDAPPYPEMDGFIHALNGYDYELMAYIDALDKDPKSARAPKNNEFGMIIKDSEQILDEQFDSSQIMRVIGNIRDSIEGTSLSSQEQYDLAQQITYINAIGRSKPFTLVVGDDPSKQAILKYENLTRVSRDELRDFFYILIDTIRRPGLDAQEKLKAQVKLLAVLREQYFRATGIFADTTHLISVLVSLKGQQNNMLMEVETEEADVSATLLAVMQWVEAEGGTIDVCTANRDRVTHDDKGTQDFLTSLGIASGRISADSPKGTYQVGGINYSTVGDLALYRSRAKVDNEHLIAYKDGHPVSSNLILCGSDFSKLNQKTIYHLVQADENHSYAWIYPLVHAFIHQQKFKTLRQGTVWSEGLDVERLKEFLDRHTPTGQHKVQLSSIPDEQLSLWINSAIEAQRLVEGEDFVISASDTAVHSAIPLSQKESQEGFTYLIHQFLHVRLQQENPDWEFTIEPEMRFVDSSSTKDLIDDYKKQGRIIALSKSVSKKDELAEQCSQFGMNAQFVISSQPKNKHQELAKKTKEGAVERYYTQKVSEIQNVVLQQFQEWKEFLHLVYPKAEWRTLDVELLKQREDLILDLNKKWIDCLEHTDPQKKYPNPYARSDVKQHQQRMILDHAVLAYEGAVNLIWVQKRAFLKEKATPVIIEGSVNDLRCKYLGGVSLHEQLKLSRIAVRENKKQMLVEKKKAHRYLLAGLDVNGAMLRFADGNVDSYRNDFAKNQVVLFAADIKRIIENNPYLNKKVRSILLAQVAQAQNFDNLIVCLRDYANKYLPEEQFTEKYAMQPIIHEMLRVFKEADLEEPDELQNLKTIYLDNVVVELVDELETTLSWAKIENRGLGYLLERSTAAAAAEAILDAVQQLKEANDLNGKQIAIKNLYKVLAQQELQLEGLWIFPFLGHKNTRTLIKNTLATLDGLTAIGSGENELDADFIHHSKEEALYDVMKEQLNTTFDVLEYEDSSLPGKNEWKLIKRALAAMQTENNTIYAFYEMYYFLSNKVAELAEKHSPLQTPVAHLRGKVRSLFEKFSQEHRELLNTSKYLTCKAENLKGKLTGLNGFNVDHVTLKKGHNGFSDYFDLVIEGSGAHALFDDFTQYNSRASELTKERKALEVKLIQANVQNTLLEQLIKEQLPLLKFKGKITATKELFPKQFQDQVNDILVLKGWVVDQKPGDLSSFPQNIRNSFLDRDLVKTLEFPDLKEEEIEKIQDIILKIGLKDLRERIVEGMKTKSLVGKIYSYASSYVFTPETMDDWRIEFNYLVNKPTVNLESVFRSQIEKKQSELASQLEQLRQKTADQVESLNQQIIFLNEKIKEEEQRGSVYVKRITHAADLFEFEKQLMTFKAVQVVNLPHQENPIPVVPQELHHSSLEIVPFNI</sequence>
<comment type="caution">
    <text evidence="2">The sequence shown here is derived from an EMBL/GenBank/DDBJ whole genome shotgun (WGS) entry which is preliminary data.</text>
</comment>
<reference evidence="2 3" key="1">
    <citation type="submission" date="2015-11" db="EMBL/GenBank/DDBJ databases">
        <title>Genomic analysis of 38 Legionella species identifies large and diverse effector repertoires.</title>
        <authorList>
            <person name="Burstein D."/>
            <person name="Amaro F."/>
            <person name="Zusman T."/>
            <person name="Lifshitz Z."/>
            <person name="Cohen O."/>
            <person name="Gilbert J.A."/>
            <person name="Pupko T."/>
            <person name="Shuman H.A."/>
            <person name="Segal G."/>
        </authorList>
    </citation>
    <scope>NUCLEOTIDE SEQUENCE [LARGE SCALE GENOMIC DNA]</scope>
    <source>
        <strain evidence="2 3">ORW</strain>
    </source>
</reference>
<evidence type="ECO:0000313" key="2">
    <source>
        <dbReference type="EMBL" id="KTC78887.1"/>
    </source>
</evidence>
<dbReference type="PATRIC" id="fig|28084.5.peg.979"/>
<organism evidence="2 3">
    <name type="scientific">Legionella cherrii</name>
    <dbReference type="NCBI Taxonomy" id="28084"/>
    <lineage>
        <taxon>Bacteria</taxon>
        <taxon>Pseudomonadati</taxon>
        <taxon>Pseudomonadota</taxon>
        <taxon>Gammaproteobacteria</taxon>
        <taxon>Legionellales</taxon>
        <taxon>Legionellaceae</taxon>
        <taxon>Legionella</taxon>
    </lineage>
</organism>
<dbReference type="Proteomes" id="UP000054921">
    <property type="component" value="Unassembled WGS sequence"/>
</dbReference>
<dbReference type="RefSeq" id="WP_058387493.1">
    <property type="nucleotide sequence ID" value="NZ_LNXW01000013.1"/>
</dbReference>
<keyword evidence="1" id="KW-0175">Coiled coil</keyword>